<proteinExistence type="predicted"/>
<comment type="caution">
    <text evidence="1">The sequence shown here is derived from an EMBL/GenBank/DDBJ whole genome shotgun (WGS) entry which is preliminary data.</text>
</comment>
<name>A0A829GIY3_LACPA</name>
<evidence type="ECO:0000313" key="1">
    <source>
        <dbReference type="EMBL" id="EPC57253.1"/>
    </source>
</evidence>
<evidence type="ECO:0000313" key="2">
    <source>
        <dbReference type="Proteomes" id="UP000014316"/>
    </source>
</evidence>
<dbReference type="EMBL" id="ANJW01000224">
    <property type="protein sequence ID" value="EPC57253.1"/>
    <property type="molecule type" value="Genomic_DNA"/>
</dbReference>
<organism evidence="1 2">
    <name type="scientific">Lacticaseibacillus paracasei subsp. paracasei Lpp123</name>
    <dbReference type="NCBI Taxonomy" id="1256201"/>
    <lineage>
        <taxon>Bacteria</taxon>
        <taxon>Bacillati</taxon>
        <taxon>Bacillota</taxon>
        <taxon>Bacilli</taxon>
        <taxon>Lactobacillales</taxon>
        <taxon>Lactobacillaceae</taxon>
        <taxon>Lacticaseibacillus</taxon>
    </lineage>
</organism>
<protein>
    <submittedName>
        <fullName evidence="1">Uncharacterized protein</fullName>
    </submittedName>
</protein>
<dbReference type="AlphaFoldDB" id="A0A829GIY3"/>
<reference evidence="1 2" key="1">
    <citation type="journal article" date="2013" name="PLoS ONE">
        <title>Lactobacillus paracasei comparative genomics: towards species pan-genome definition and exploitation of diversity.</title>
        <authorList>
            <person name="Smokvina T."/>
            <person name="Wels M."/>
            <person name="Polka J."/>
            <person name="Chervaux C."/>
            <person name="Brisse S."/>
            <person name="Boekhorst J."/>
            <person name="van Hylckama Vlieg J.E."/>
            <person name="Siezen R.J."/>
        </authorList>
    </citation>
    <scope>NUCLEOTIDE SEQUENCE [LARGE SCALE GENOMIC DNA]</scope>
    <source>
        <strain evidence="1 2">Lpp123</strain>
    </source>
</reference>
<dbReference type="Proteomes" id="UP000014316">
    <property type="component" value="Unassembled WGS sequence"/>
</dbReference>
<gene>
    <name evidence="1" type="ORF">Lpp123_03909</name>
</gene>
<sequence length="103" mass="11610">MARTLPKAVKVWVAANLLAIEFDNGQTRYMRSHFIDQYISAWSLTKGKGKRKLLLVAPTWSWFGANPVIAVDGSLTIFGHDQYTPEELWGNSKSQIYEVSGVH</sequence>
<accession>A0A829GIY3</accession>